<evidence type="ECO:0000313" key="3">
    <source>
        <dbReference type="EMBL" id="MDQ2106762.1"/>
    </source>
</evidence>
<feature type="compositionally biased region" description="Basic and acidic residues" evidence="1">
    <location>
        <begin position="92"/>
        <end position="106"/>
    </location>
</feature>
<dbReference type="SUPFAM" id="SSF52777">
    <property type="entry name" value="CoA-dependent acyltransferases"/>
    <property type="match status" value="1"/>
</dbReference>
<dbReference type="Gene3D" id="3.30.559.10">
    <property type="entry name" value="Chloramphenicol acetyltransferase-like domain"/>
    <property type="match status" value="1"/>
</dbReference>
<feature type="region of interest" description="Disordered" evidence="1">
    <location>
        <begin position="24"/>
        <end position="43"/>
    </location>
</feature>
<reference evidence="3 4" key="1">
    <citation type="submission" date="2023-06" db="EMBL/GenBank/DDBJ databases">
        <title>Azospirillum isscasensis sp.nov, a bacterium isolated from rhizosphere soil of rice.</title>
        <authorList>
            <person name="Wang H."/>
        </authorList>
    </citation>
    <scope>NUCLEOTIDE SEQUENCE [LARGE SCALE GENOMIC DNA]</scope>
    <source>
        <strain evidence="3 4">C340-1</strain>
    </source>
</reference>
<comment type="caution">
    <text evidence="3">The sequence shown here is derived from an EMBL/GenBank/DDBJ whole genome shotgun (WGS) entry which is preliminary data.</text>
</comment>
<accession>A0ABU0WSH3</accession>
<dbReference type="Pfam" id="PF00668">
    <property type="entry name" value="Condensation"/>
    <property type="match status" value="1"/>
</dbReference>
<dbReference type="RefSeq" id="WP_306712335.1">
    <property type="nucleotide sequence ID" value="NZ_JAUJFI010000367.1"/>
</dbReference>
<proteinExistence type="predicted"/>
<evidence type="ECO:0000259" key="2">
    <source>
        <dbReference type="Pfam" id="PF00668"/>
    </source>
</evidence>
<feature type="non-terminal residue" evidence="3">
    <location>
        <position position="134"/>
    </location>
</feature>
<organism evidence="3 4">
    <name type="scientific">Azospirillum isscasi</name>
    <dbReference type="NCBI Taxonomy" id="3053926"/>
    <lineage>
        <taxon>Bacteria</taxon>
        <taxon>Pseudomonadati</taxon>
        <taxon>Pseudomonadota</taxon>
        <taxon>Alphaproteobacteria</taxon>
        <taxon>Rhodospirillales</taxon>
        <taxon>Azospirillaceae</taxon>
        <taxon>Azospirillum</taxon>
    </lineage>
</organism>
<dbReference type="InterPro" id="IPR023213">
    <property type="entry name" value="CAT-like_dom_sf"/>
</dbReference>
<evidence type="ECO:0000313" key="4">
    <source>
        <dbReference type="Proteomes" id="UP001227317"/>
    </source>
</evidence>
<keyword evidence="4" id="KW-1185">Reference proteome</keyword>
<protein>
    <submittedName>
        <fullName evidence="3">Condensation domain-containing protein</fullName>
    </submittedName>
</protein>
<evidence type="ECO:0000256" key="1">
    <source>
        <dbReference type="SAM" id="MobiDB-lite"/>
    </source>
</evidence>
<feature type="region of interest" description="Disordered" evidence="1">
    <location>
        <begin position="92"/>
        <end position="134"/>
    </location>
</feature>
<sequence>MTGVDATDDLLALLLEEDGFALPGDGPAPIPRLAPDAEVPNAGVPAAPAQERLWVLDRVEGPSTAYNLALALRFGADVDAAALRTALNRLSERHEPLRTDLTERGGRPVQRIHPPAPVPLPVEATTPDGLAEAL</sequence>
<feature type="domain" description="Condensation" evidence="2">
    <location>
        <begin position="44"/>
        <end position="123"/>
    </location>
</feature>
<name>A0ABU0WSH3_9PROT</name>
<dbReference type="InterPro" id="IPR001242">
    <property type="entry name" value="Condensation_dom"/>
</dbReference>
<dbReference type="Proteomes" id="UP001227317">
    <property type="component" value="Unassembled WGS sequence"/>
</dbReference>
<gene>
    <name evidence="3" type="ORF">QSG27_29030</name>
</gene>
<dbReference type="EMBL" id="JAUJFI010000367">
    <property type="protein sequence ID" value="MDQ2106762.1"/>
    <property type="molecule type" value="Genomic_DNA"/>
</dbReference>